<evidence type="ECO:0000313" key="4">
    <source>
        <dbReference type="EMBL" id="KAJ6649367.1"/>
    </source>
</evidence>
<protein>
    <submittedName>
        <fullName evidence="4">TP53-regulated inhibitor of apoptosis 1</fullName>
    </submittedName>
</protein>
<comment type="caution">
    <text evidence="4">The sequence shown here is derived from an EMBL/GenBank/DDBJ whole genome shotgun (WGS) entry which is preliminary data.</text>
</comment>
<organism evidence="4 5">
    <name type="scientific">Pseudolycoriella hygida</name>
    <dbReference type="NCBI Taxonomy" id="35572"/>
    <lineage>
        <taxon>Eukaryota</taxon>
        <taxon>Metazoa</taxon>
        <taxon>Ecdysozoa</taxon>
        <taxon>Arthropoda</taxon>
        <taxon>Hexapoda</taxon>
        <taxon>Insecta</taxon>
        <taxon>Pterygota</taxon>
        <taxon>Neoptera</taxon>
        <taxon>Endopterygota</taxon>
        <taxon>Diptera</taxon>
        <taxon>Nematocera</taxon>
        <taxon>Sciaroidea</taxon>
        <taxon>Sciaridae</taxon>
        <taxon>Pseudolycoriella</taxon>
    </lineage>
</organism>
<dbReference type="AlphaFoldDB" id="A0A9Q0NFJ7"/>
<dbReference type="GO" id="GO:1990050">
    <property type="term" value="F:phosphatidic acid transfer activity"/>
    <property type="evidence" value="ECO:0007669"/>
    <property type="project" value="TreeGrafter"/>
</dbReference>
<dbReference type="PANTHER" id="PTHR46403">
    <property type="entry name" value="TP53-REGULATED INHIBITOR OF APOPTOSIS 1"/>
    <property type="match status" value="1"/>
</dbReference>
<sequence>MEVNQVDFGQEFIGEMKSIGENCDELKKQYDACFNTWFAEKFLKGKTDDSVCAPIFKIYQQCVKDAMRDQQIEFKEIDSDHLGSDKEFKKPTPS</sequence>
<dbReference type="EMBL" id="WJQU01000001">
    <property type="protein sequence ID" value="KAJ6649367.1"/>
    <property type="molecule type" value="Genomic_DNA"/>
</dbReference>
<dbReference type="GO" id="GO:0005634">
    <property type="term" value="C:nucleus"/>
    <property type="evidence" value="ECO:0007669"/>
    <property type="project" value="TreeGrafter"/>
</dbReference>
<dbReference type="InterPro" id="IPR007918">
    <property type="entry name" value="MDM35_apoptosis"/>
</dbReference>
<dbReference type="Pfam" id="PF05254">
    <property type="entry name" value="UPF0203"/>
    <property type="match status" value="1"/>
</dbReference>
<dbReference type="GO" id="GO:0005758">
    <property type="term" value="C:mitochondrial intermembrane space"/>
    <property type="evidence" value="ECO:0007669"/>
    <property type="project" value="TreeGrafter"/>
</dbReference>
<name>A0A9Q0NFJ7_9DIPT</name>
<comment type="similarity">
    <text evidence="1">Belongs to the TRIAP1/MDM35 family.</text>
</comment>
<comment type="catalytic activity">
    <reaction evidence="3">
        <text>a 1,2-diacyl-sn-glycero-3-phosphate(in) = a 1,2-diacyl-sn-glycero-3-phosphate(out)</text>
        <dbReference type="Rhea" id="RHEA:36435"/>
        <dbReference type="ChEBI" id="CHEBI:58608"/>
    </reaction>
</comment>
<dbReference type="OrthoDB" id="19091at2759"/>
<dbReference type="GO" id="GO:0005829">
    <property type="term" value="C:cytosol"/>
    <property type="evidence" value="ECO:0007669"/>
    <property type="project" value="TreeGrafter"/>
</dbReference>
<evidence type="ECO:0000313" key="5">
    <source>
        <dbReference type="Proteomes" id="UP001151699"/>
    </source>
</evidence>
<keyword evidence="2" id="KW-1015">Disulfide bond</keyword>
<evidence type="ECO:0000256" key="2">
    <source>
        <dbReference type="ARBA" id="ARBA00023157"/>
    </source>
</evidence>
<reference evidence="4" key="1">
    <citation type="submission" date="2022-07" db="EMBL/GenBank/DDBJ databases">
        <authorList>
            <person name="Trinca V."/>
            <person name="Uliana J.V.C."/>
            <person name="Torres T.T."/>
            <person name="Ward R.J."/>
            <person name="Monesi N."/>
        </authorList>
    </citation>
    <scope>NUCLEOTIDE SEQUENCE</scope>
    <source>
        <strain evidence="4">HSMRA1968</strain>
        <tissue evidence="4">Whole embryos</tissue>
    </source>
</reference>
<evidence type="ECO:0000256" key="1">
    <source>
        <dbReference type="ARBA" id="ARBA00006196"/>
    </source>
</evidence>
<keyword evidence="5" id="KW-1185">Reference proteome</keyword>
<dbReference type="PANTHER" id="PTHR46403:SF1">
    <property type="entry name" value="TP53-REGULATED INHIBITOR OF APOPTOSIS 1"/>
    <property type="match status" value="1"/>
</dbReference>
<evidence type="ECO:0000256" key="3">
    <source>
        <dbReference type="ARBA" id="ARBA00023706"/>
    </source>
</evidence>
<dbReference type="GO" id="GO:0045332">
    <property type="term" value="P:phospholipid translocation"/>
    <property type="evidence" value="ECO:0007669"/>
    <property type="project" value="TreeGrafter"/>
</dbReference>
<proteinExistence type="inferred from homology"/>
<dbReference type="PROSITE" id="PS51808">
    <property type="entry name" value="CHCH"/>
    <property type="match status" value="1"/>
</dbReference>
<accession>A0A9Q0NFJ7</accession>
<gene>
    <name evidence="4" type="primary">TRIAP1</name>
    <name evidence="4" type="ORF">Bhyg_04601</name>
</gene>
<dbReference type="Proteomes" id="UP001151699">
    <property type="component" value="Chromosome A"/>
</dbReference>